<accession>A0A371CKM5</accession>
<dbReference type="Proteomes" id="UP000256964">
    <property type="component" value="Unassembled WGS sequence"/>
</dbReference>
<reference evidence="1 2" key="1">
    <citation type="journal article" date="2018" name="Biotechnol. Biofuels">
        <title>Integrative visual omics of the white-rot fungus Polyporus brumalis exposes the biotechnological potential of its oxidative enzymes for delignifying raw plant biomass.</title>
        <authorList>
            <person name="Miyauchi S."/>
            <person name="Rancon A."/>
            <person name="Drula E."/>
            <person name="Hage H."/>
            <person name="Chaduli D."/>
            <person name="Favel A."/>
            <person name="Grisel S."/>
            <person name="Henrissat B."/>
            <person name="Herpoel-Gimbert I."/>
            <person name="Ruiz-Duenas F.J."/>
            <person name="Chevret D."/>
            <person name="Hainaut M."/>
            <person name="Lin J."/>
            <person name="Wang M."/>
            <person name="Pangilinan J."/>
            <person name="Lipzen A."/>
            <person name="Lesage-Meessen L."/>
            <person name="Navarro D."/>
            <person name="Riley R."/>
            <person name="Grigoriev I.V."/>
            <person name="Zhou S."/>
            <person name="Raouche S."/>
            <person name="Rosso M.N."/>
        </authorList>
    </citation>
    <scope>NUCLEOTIDE SEQUENCE [LARGE SCALE GENOMIC DNA]</scope>
    <source>
        <strain evidence="1 2">BRFM 1820</strain>
    </source>
</reference>
<name>A0A371CKM5_9APHY</name>
<organism evidence="1 2">
    <name type="scientific">Lentinus brumalis</name>
    <dbReference type="NCBI Taxonomy" id="2498619"/>
    <lineage>
        <taxon>Eukaryota</taxon>
        <taxon>Fungi</taxon>
        <taxon>Dikarya</taxon>
        <taxon>Basidiomycota</taxon>
        <taxon>Agaricomycotina</taxon>
        <taxon>Agaricomycetes</taxon>
        <taxon>Polyporales</taxon>
        <taxon>Polyporaceae</taxon>
        <taxon>Lentinus</taxon>
    </lineage>
</organism>
<protein>
    <submittedName>
        <fullName evidence="1">Uncharacterized protein</fullName>
    </submittedName>
</protein>
<dbReference type="AlphaFoldDB" id="A0A371CKM5"/>
<gene>
    <name evidence="1" type="ORF">OH76DRAFT_1412658</name>
</gene>
<sequence length="100" mass="11301">MPMVDLPKSWFSKRYPAGLREPQHLALEWSRYSAVKNAGINTAAGDLTYVFAKVKIKMTRSFLRRRGSDLDAAPIRRHTCIGGMFLLSLTAYVLISYGHL</sequence>
<dbReference type="EMBL" id="KZ857535">
    <property type="protein sequence ID" value="RDX40831.1"/>
    <property type="molecule type" value="Genomic_DNA"/>
</dbReference>
<proteinExistence type="predicted"/>
<keyword evidence="2" id="KW-1185">Reference proteome</keyword>
<evidence type="ECO:0000313" key="2">
    <source>
        <dbReference type="Proteomes" id="UP000256964"/>
    </source>
</evidence>
<evidence type="ECO:0000313" key="1">
    <source>
        <dbReference type="EMBL" id="RDX40831.1"/>
    </source>
</evidence>